<keyword evidence="5" id="KW-1185">Reference proteome</keyword>
<reference evidence="4" key="2">
    <citation type="submission" date="2020-02" db="EMBL/GenBank/DDBJ databases">
        <title>Esox lucius (northern pike) genome, fEsoLuc1, primary haplotype.</title>
        <authorList>
            <person name="Myers G."/>
            <person name="Karagic N."/>
            <person name="Meyer A."/>
            <person name="Pippel M."/>
            <person name="Reichard M."/>
            <person name="Winkler S."/>
            <person name="Tracey A."/>
            <person name="Sims Y."/>
            <person name="Howe K."/>
            <person name="Rhie A."/>
            <person name="Formenti G."/>
            <person name="Durbin R."/>
            <person name="Fedrigo O."/>
            <person name="Jarvis E.D."/>
        </authorList>
    </citation>
    <scope>NUCLEOTIDE SEQUENCE [LARGE SCALE GENOMIC DNA]</scope>
</reference>
<sequence>MDEEEEVDEEEMDEEEMDEEEEVDEEEGGCLLEVAVKRVEGKEEVDEEENMTGKTNPSRVQHEGLRVRRRGRRRRRRRYGQLREIQREQYVREVTCAPTGVKVLLHLYHPSVPMCSLLNRHFTQLAAEFPDTKFLMILAQQCVPNYPASHLPTLFMYESGCILSSLIGEQACGGRDVLPSELKWMLAQLGAFVIDSYQDLYHGGMPIIMPCSEQEDYIDDHSDPYDNIETEALIHS</sequence>
<dbReference type="Gene3D" id="3.40.30.10">
    <property type="entry name" value="Glutaredoxin"/>
    <property type="match status" value="1"/>
</dbReference>
<dbReference type="STRING" id="8010.ENSELUP00000009219"/>
<proteinExistence type="inferred from homology"/>
<feature type="region of interest" description="Disordered" evidence="2">
    <location>
        <begin position="41"/>
        <end position="75"/>
    </location>
</feature>
<dbReference type="Ensembl" id="ENSELUT00000004215.3">
    <property type="protein sequence ID" value="ENSELUP00000009219.2"/>
    <property type="gene ID" value="ENSELUG00000009792.3"/>
</dbReference>
<reference evidence="4" key="4">
    <citation type="submission" date="2025-09" db="UniProtKB">
        <authorList>
            <consortium name="Ensembl"/>
        </authorList>
    </citation>
    <scope>IDENTIFICATION</scope>
</reference>
<dbReference type="OMA" id="MYESGCI"/>
<dbReference type="SUPFAM" id="SSF52833">
    <property type="entry name" value="Thioredoxin-like"/>
    <property type="match status" value="1"/>
</dbReference>
<feature type="region of interest" description="Disordered" evidence="2">
    <location>
        <begin position="1"/>
        <end position="28"/>
    </location>
</feature>
<dbReference type="InterPro" id="IPR051498">
    <property type="entry name" value="Phosducin-like_chap/apop_reg"/>
</dbReference>
<accession>A0A3P8Y0Q0</accession>
<dbReference type="GO" id="GO:0006457">
    <property type="term" value="P:protein folding"/>
    <property type="evidence" value="ECO:0007669"/>
    <property type="project" value="TreeGrafter"/>
</dbReference>
<dbReference type="AlphaFoldDB" id="A0A3P8Y0Q0"/>
<name>A0A3P8Y0Q0_ESOLU</name>
<evidence type="ECO:0000256" key="1">
    <source>
        <dbReference type="ARBA" id="ARBA00009686"/>
    </source>
</evidence>
<dbReference type="PANTHER" id="PTHR45809:SF1">
    <property type="entry name" value="PHOSDUCIN-LIKE PROTEIN 2"/>
    <property type="match status" value="1"/>
</dbReference>
<dbReference type="InterPro" id="IPR036249">
    <property type="entry name" value="Thioredoxin-like_sf"/>
</dbReference>
<feature type="domain" description="Phosducin" evidence="3">
    <location>
        <begin position="33"/>
        <end position="188"/>
    </location>
</feature>
<protein>
    <recommendedName>
        <fullName evidence="3">Phosducin domain-containing protein</fullName>
    </recommendedName>
</protein>
<evidence type="ECO:0000256" key="2">
    <source>
        <dbReference type="SAM" id="MobiDB-lite"/>
    </source>
</evidence>
<comment type="similarity">
    <text evidence="1">Belongs to the phosducin family.</text>
</comment>
<dbReference type="GO" id="GO:0005737">
    <property type="term" value="C:cytoplasm"/>
    <property type="evidence" value="ECO:0007669"/>
    <property type="project" value="TreeGrafter"/>
</dbReference>
<reference evidence="4" key="3">
    <citation type="submission" date="2025-08" db="UniProtKB">
        <authorList>
            <consortium name="Ensembl"/>
        </authorList>
    </citation>
    <scope>IDENTIFICATION</scope>
</reference>
<reference evidence="5" key="1">
    <citation type="journal article" date="2014" name="PLoS ONE">
        <title>The genome and linkage map of the northern pike (Esox lucius): conserved synteny revealed between the salmonid sister group and the Neoteleostei.</title>
        <authorList>
            <person name="Rondeau E.B."/>
            <person name="Minkley D.R."/>
            <person name="Leong J.S."/>
            <person name="Messmer A.M."/>
            <person name="Jantzen J.R."/>
            <person name="von Schalburg K.R."/>
            <person name="Lemon C."/>
            <person name="Bird N.H."/>
            <person name="Koop B.F."/>
        </authorList>
    </citation>
    <scope>NUCLEOTIDE SEQUENCE</scope>
</reference>
<evidence type="ECO:0000313" key="4">
    <source>
        <dbReference type="Ensembl" id="ENSELUP00000009219.2"/>
    </source>
</evidence>
<dbReference type="Pfam" id="PF02114">
    <property type="entry name" value="Phosducin"/>
    <property type="match status" value="1"/>
</dbReference>
<dbReference type="InterPro" id="IPR024253">
    <property type="entry name" value="Phosducin_thioredoxin-like_dom"/>
</dbReference>
<evidence type="ECO:0000259" key="3">
    <source>
        <dbReference type="Pfam" id="PF02114"/>
    </source>
</evidence>
<dbReference type="Proteomes" id="UP000265140">
    <property type="component" value="Chromosome 25"/>
</dbReference>
<evidence type="ECO:0000313" key="5">
    <source>
        <dbReference type="Proteomes" id="UP000265140"/>
    </source>
</evidence>
<dbReference type="PANTHER" id="PTHR45809">
    <property type="entry name" value="VIRAL IAP-ASSOCIATED FACTOR HOMOLOG"/>
    <property type="match status" value="1"/>
</dbReference>
<gene>
    <name evidence="4" type="primary">PALS1</name>
</gene>
<dbReference type="InParanoid" id="A0A3P8Y0Q0"/>
<dbReference type="GeneTree" id="ENSGT00940000160654"/>
<organism evidence="4 5">
    <name type="scientific">Esox lucius</name>
    <name type="common">Northern pike</name>
    <dbReference type="NCBI Taxonomy" id="8010"/>
    <lineage>
        <taxon>Eukaryota</taxon>
        <taxon>Metazoa</taxon>
        <taxon>Chordata</taxon>
        <taxon>Craniata</taxon>
        <taxon>Vertebrata</taxon>
        <taxon>Euteleostomi</taxon>
        <taxon>Actinopterygii</taxon>
        <taxon>Neopterygii</taxon>
        <taxon>Teleostei</taxon>
        <taxon>Protacanthopterygii</taxon>
        <taxon>Esociformes</taxon>
        <taxon>Esocidae</taxon>
        <taxon>Esox</taxon>
    </lineage>
</organism>